<name>A0AB36CNY9_9PSED</name>
<organism evidence="1 2">
    <name type="scientific">Pseudomonas mandelii</name>
    <dbReference type="NCBI Taxonomy" id="75612"/>
    <lineage>
        <taxon>Bacteria</taxon>
        <taxon>Pseudomonadati</taxon>
        <taxon>Pseudomonadota</taxon>
        <taxon>Gammaproteobacteria</taxon>
        <taxon>Pseudomonadales</taxon>
        <taxon>Pseudomonadaceae</taxon>
        <taxon>Pseudomonas</taxon>
    </lineage>
</organism>
<accession>A0AB36CNY9</accession>
<dbReference type="EMBL" id="JAAQXV010000001">
    <property type="protein sequence ID" value="NMZ77712.1"/>
    <property type="molecule type" value="Genomic_DNA"/>
</dbReference>
<gene>
    <name evidence="1" type="ORF">HBO26_00150</name>
</gene>
<dbReference type="AlphaFoldDB" id="A0AB36CNY9"/>
<reference evidence="1 2" key="1">
    <citation type="journal article" date="2020" name="Front. Microbiol.">
        <title>Genetic Organization of the aprX-lipA2 Operon Affects the Proteolytic Potential of Pseudomonas Species in Milk.</title>
        <authorList>
            <person name="Maier C."/>
            <person name="Huptas C."/>
            <person name="von Neubeck M."/>
            <person name="Scherer S."/>
            <person name="Wenning M."/>
            <person name="Lucking G."/>
        </authorList>
    </citation>
    <scope>NUCLEOTIDE SEQUENCE [LARGE SCALE GENOMIC DNA]</scope>
    <source>
        <strain evidence="1 2">WS 5114</strain>
    </source>
</reference>
<dbReference type="Proteomes" id="UP000548707">
    <property type="component" value="Unassembled WGS sequence"/>
</dbReference>
<dbReference type="RefSeq" id="WP_102594242.1">
    <property type="nucleotide sequence ID" value="NZ_JAAQXV010000001.1"/>
</dbReference>
<evidence type="ECO:0000313" key="2">
    <source>
        <dbReference type="Proteomes" id="UP000548707"/>
    </source>
</evidence>
<comment type="caution">
    <text evidence="1">The sequence shown here is derived from an EMBL/GenBank/DDBJ whole genome shotgun (WGS) entry which is preliminary data.</text>
</comment>
<protein>
    <submittedName>
        <fullName evidence="1">Uncharacterized protein</fullName>
    </submittedName>
</protein>
<sequence length="78" mass="8968">MAFYIEMDKVAETEEYVVCTFGRNLEVGLIQLEKNGEAIRVLRECPLDVNGVWSKRAGMKLARLWKNGSFPDKTQWTS</sequence>
<evidence type="ECO:0000313" key="1">
    <source>
        <dbReference type="EMBL" id="NMZ77712.1"/>
    </source>
</evidence>
<proteinExistence type="predicted"/>